<dbReference type="InterPro" id="IPR039426">
    <property type="entry name" value="TonB-dep_rcpt-like"/>
</dbReference>
<dbReference type="InterPro" id="IPR036942">
    <property type="entry name" value="Beta-barrel_TonB_sf"/>
</dbReference>
<dbReference type="NCBIfam" id="TIGR04057">
    <property type="entry name" value="SusC_RagA_signa"/>
    <property type="match status" value="1"/>
</dbReference>
<feature type="domain" description="TonB-dependent receptor plug" evidence="8">
    <location>
        <begin position="144"/>
        <end position="251"/>
    </location>
</feature>
<dbReference type="InterPro" id="IPR023997">
    <property type="entry name" value="TonB-dep_OMP_SusC/RagA_CS"/>
</dbReference>
<keyword evidence="4 7" id="KW-0812">Transmembrane</keyword>
<dbReference type="InterPro" id="IPR012910">
    <property type="entry name" value="Plug_dom"/>
</dbReference>
<dbReference type="GO" id="GO:0009279">
    <property type="term" value="C:cell outer membrane"/>
    <property type="evidence" value="ECO:0007669"/>
    <property type="project" value="UniProtKB-SubCell"/>
</dbReference>
<dbReference type="OrthoDB" id="9768177at2"/>
<protein>
    <submittedName>
        <fullName evidence="9">SusC/RagA family TonB-linked outer membrane protein</fullName>
    </submittedName>
</protein>
<evidence type="ECO:0000256" key="3">
    <source>
        <dbReference type="ARBA" id="ARBA00022452"/>
    </source>
</evidence>
<dbReference type="SUPFAM" id="SSF56935">
    <property type="entry name" value="Porins"/>
    <property type="match status" value="1"/>
</dbReference>
<comment type="subcellular location">
    <subcellularLocation>
        <location evidence="1 7">Cell outer membrane</location>
        <topology evidence="1 7">Multi-pass membrane protein</topology>
    </subcellularLocation>
</comment>
<evidence type="ECO:0000259" key="8">
    <source>
        <dbReference type="Pfam" id="PF07715"/>
    </source>
</evidence>
<evidence type="ECO:0000256" key="4">
    <source>
        <dbReference type="ARBA" id="ARBA00022692"/>
    </source>
</evidence>
<dbReference type="Pfam" id="PF07715">
    <property type="entry name" value="Plug"/>
    <property type="match status" value="1"/>
</dbReference>
<evidence type="ECO:0000256" key="2">
    <source>
        <dbReference type="ARBA" id="ARBA00022448"/>
    </source>
</evidence>
<sequence length="1007" mass="111435">MRKNILLALTWLSFTIFYQVSGYTKGVGHVPSIVLQPAFKSTPLINKLRIAAKTVQGKVTSEAGETLIGVTVVVKGTTIGTSTDASGNYTIEVPDNGGILVFSYIGFITKEVMVGNATILNVTMVPDAKALEEVVVVGYGTQKKSDITGAVASIPKERLEMVPNLNVAQAIQGAIPGVVVQTTSAGASPNQSIMVRGRNSITANNDPLIVVDGVPYGGQLNDINPNDIQGIEILKDASSAAIYGSRGANGVILITTKEGVKGKPTFSYNGKYSIMGLTNLPDVMDGGEFYKFKMDRRPQHMTEYEKANFEAGKWIDWYDLALRKGASQDHNIAMSGSTENVKYYLSGGVIDVRGLAVKDDFLRATSRINLDVKFTNWLSVGTRTQLSLTDQSGIPANFDDILKGNPLTTPFNEDGTLTIFPWPGNEDHVNALENTVWNNTSKSYQVITNNFALINFPFIPGLSYRLNSGIRMTLDDDATYIGRNSTTGFKERGRSETKRAIFNNTILENILSYSKEFGKHNIFATSVFSFEKNTFNATLINAQGFPHDILTNFSVREAKLIEPNYLYNSTHLISQMLRVNYSFASRYLLTLTARRDGYSGFGSNSKWGTFPSVAVGWNLNEEAFFPWKDFFSNLKLRASWGLNGNQAVGAYQSISRLSTLNMVDAKETVAGYEPSVLGQENLGWESSRTINLGLDFGLLQNRLSGDVNFFKTNTTDLLLKRTISGVHGITSITQNIGETQNTGLELSLNSKNIQTSNFRWHTNGNVSYIKNKIVSLYGQLNEQGQEIDDVANAWFIGQPIAVNYGFEWLGTWQKEEETEAAAWKSQPGFVKLKDVNGDGVLDGRDRTILGQRDPKLLWGLTNSLTYKNFTLNVFVHGVHGVTKQNTLMSDRGTQNEIRRNTIVKDWWTPNNPTNNWVMNNADAEIMSGQVGVYYQNASFIRIKDVSLSYDLPKNFIGKIRLNGVRVFATGRNLYTITKWTNGTDPELNDQNNIPLQKELVFGLNLQL</sequence>
<keyword evidence="5 7" id="KW-0472">Membrane</keyword>
<reference evidence="9 10" key="1">
    <citation type="submission" date="2019-07" db="EMBL/GenBank/DDBJ databases">
        <title>Whole genome shotgun sequence of Adhaeribacter aerolatus NBRC 106133.</title>
        <authorList>
            <person name="Hosoyama A."/>
            <person name="Uohara A."/>
            <person name="Ohji S."/>
            <person name="Ichikawa N."/>
        </authorList>
    </citation>
    <scope>NUCLEOTIDE SEQUENCE [LARGE SCALE GENOMIC DNA]</scope>
    <source>
        <strain evidence="9 10">NBRC 106133</strain>
    </source>
</reference>
<dbReference type="InterPro" id="IPR023996">
    <property type="entry name" value="TonB-dep_OMP_SusC/RagA"/>
</dbReference>
<name>A0A512AVI3_9BACT</name>
<evidence type="ECO:0000256" key="1">
    <source>
        <dbReference type="ARBA" id="ARBA00004571"/>
    </source>
</evidence>
<dbReference type="NCBIfam" id="TIGR04056">
    <property type="entry name" value="OMP_RagA_SusC"/>
    <property type="match status" value="1"/>
</dbReference>
<dbReference type="InterPro" id="IPR008969">
    <property type="entry name" value="CarboxyPept-like_regulatory"/>
</dbReference>
<dbReference type="RefSeq" id="WP_146896374.1">
    <property type="nucleotide sequence ID" value="NZ_BJYS01000007.1"/>
</dbReference>
<evidence type="ECO:0000313" key="10">
    <source>
        <dbReference type="Proteomes" id="UP000321532"/>
    </source>
</evidence>
<dbReference type="PROSITE" id="PS52016">
    <property type="entry name" value="TONB_DEPENDENT_REC_3"/>
    <property type="match status" value="1"/>
</dbReference>
<organism evidence="9 10">
    <name type="scientific">Adhaeribacter aerolatus</name>
    <dbReference type="NCBI Taxonomy" id="670289"/>
    <lineage>
        <taxon>Bacteria</taxon>
        <taxon>Pseudomonadati</taxon>
        <taxon>Bacteroidota</taxon>
        <taxon>Cytophagia</taxon>
        <taxon>Cytophagales</taxon>
        <taxon>Hymenobacteraceae</taxon>
        <taxon>Adhaeribacter</taxon>
    </lineage>
</organism>
<dbReference type="Pfam" id="PF13715">
    <property type="entry name" value="CarbopepD_reg_2"/>
    <property type="match status" value="1"/>
</dbReference>
<dbReference type="SUPFAM" id="SSF49464">
    <property type="entry name" value="Carboxypeptidase regulatory domain-like"/>
    <property type="match status" value="1"/>
</dbReference>
<keyword evidence="6 7" id="KW-0998">Cell outer membrane</keyword>
<dbReference type="FunFam" id="2.170.130.10:FF:000003">
    <property type="entry name" value="SusC/RagA family TonB-linked outer membrane protein"/>
    <property type="match status" value="1"/>
</dbReference>
<evidence type="ECO:0000256" key="6">
    <source>
        <dbReference type="ARBA" id="ARBA00023237"/>
    </source>
</evidence>
<keyword evidence="2 7" id="KW-0813">Transport</keyword>
<evidence type="ECO:0000256" key="5">
    <source>
        <dbReference type="ARBA" id="ARBA00023136"/>
    </source>
</evidence>
<dbReference type="Gene3D" id="2.40.170.20">
    <property type="entry name" value="TonB-dependent receptor, beta-barrel domain"/>
    <property type="match status" value="1"/>
</dbReference>
<evidence type="ECO:0000313" key="9">
    <source>
        <dbReference type="EMBL" id="GEO03724.1"/>
    </source>
</evidence>
<evidence type="ECO:0000256" key="7">
    <source>
        <dbReference type="PROSITE-ProRule" id="PRU01360"/>
    </source>
</evidence>
<comment type="caution">
    <text evidence="9">The sequence shown here is derived from an EMBL/GenBank/DDBJ whole genome shotgun (WGS) entry which is preliminary data.</text>
</comment>
<accession>A0A512AVI3</accession>
<dbReference type="AlphaFoldDB" id="A0A512AVI3"/>
<dbReference type="EMBL" id="BJYS01000007">
    <property type="protein sequence ID" value="GEO03724.1"/>
    <property type="molecule type" value="Genomic_DNA"/>
</dbReference>
<dbReference type="Gene3D" id="2.60.40.1120">
    <property type="entry name" value="Carboxypeptidase-like, regulatory domain"/>
    <property type="match status" value="1"/>
</dbReference>
<dbReference type="Proteomes" id="UP000321532">
    <property type="component" value="Unassembled WGS sequence"/>
</dbReference>
<comment type="similarity">
    <text evidence="7">Belongs to the TonB-dependent receptor family.</text>
</comment>
<dbReference type="InterPro" id="IPR037066">
    <property type="entry name" value="Plug_dom_sf"/>
</dbReference>
<keyword evidence="10" id="KW-1185">Reference proteome</keyword>
<dbReference type="Gene3D" id="2.170.130.10">
    <property type="entry name" value="TonB-dependent receptor, plug domain"/>
    <property type="match status" value="1"/>
</dbReference>
<proteinExistence type="inferred from homology"/>
<keyword evidence="3 7" id="KW-1134">Transmembrane beta strand</keyword>
<gene>
    <name evidence="9" type="ORF">AAE02nite_13880</name>
</gene>